<comment type="caution">
    <text evidence="7">The sequence shown here is derived from an EMBL/GenBank/DDBJ whole genome shotgun (WGS) entry which is preliminary data.</text>
</comment>
<evidence type="ECO:0000256" key="5">
    <source>
        <dbReference type="SAM" id="MobiDB-lite"/>
    </source>
</evidence>
<name>A0A834B6Z6_9CHIR</name>
<dbReference type="InterPro" id="IPR003131">
    <property type="entry name" value="T1-type_BTB"/>
</dbReference>
<dbReference type="GO" id="GO:0051260">
    <property type="term" value="P:protein homooligomerization"/>
    <property type="evidence" value="ECO:0007669"/>
    <property type="project" value="InterPro"/>
</dbReference>
<comment type="subcellular location">
    <subcellularLocation>
        <location evidence="1">Cytoplasm</location>
        <location evidence="1">Cytosol</location>
    </subcellularLocation>
</comment>
<dbReference type="PANTHER" id="PTHR14499">
    <property type="entry name" value="POTASSIUM CHANNEL TETRAMERIZATION DOMAIN-CONTAINING"/>
    <property type="match status" value="1"/>
</dbReference>
<dbReference type="CDD" id="cd18366">
    <property type="entry name" value="BTB_POZ_KCTD7"/>
    <property type="match status" value="1"/>
</dbReference>
<evidence type="ECO:0000256" key="2">
    <source>
        <dbReference type="ARBA" id="ARBA00040260"/>
    </source>
</evidence>
<feature type="region of interest" description="Disordered" evidence="5">
    <location>
        <begin position="1"/>
        <end position="35"/>
    </location>
</feature>
<organism evidence="7 8">
    <name type="scientific">Phyllostomus discolor</name>
    <name type="common">pale spear-nosed bat</name>
    <dbReference type="NCBI Taxonomy" id="89673"/>
    <lineage>
        <taxon>Eukaryota</taxon>
        <taxon>Metazoa</taxon>
        <taxon>Chordata</taxon>
        <taxon>Craniata</taxon>
        <taxon>Vertebrata</taxon>
        <taxon>Euteleostomi</taxon>
        <taxon>Mammalia</taxon>
        <taxon>Eutheria</taxon>
        <taxon>Laurasiatheria</taxon>
        <taxon>Chiroptera</taxon>
        <taxon>Yangochiroptera</taxon>
        <taxon>Phyllostomidae</taxon>
        <taxon>Phyllostominae</taxon>
        <taxon>Phyllostomus</taxon>
    </lineage>
</organism>
<evidence type="ECO:0000256" key="1">
    <source>
        <dbReference type="ARBA" id="ARBA00004514"/>
    </source>
</evidence>
<dbReference type="Gene3D" id="3.30.710.10">
    <property type="entry name" value="Potassium Channel Kv1.1, Chain A"/>
    <property type="match status" value="1"/>
</dbReference>
<sequence length="260" mass="28891">MVVVTGREPDSRRPDGAMSSSDAEDDFLEPATPTATQAGHALPLLPQEFPEVVPLNIGGAHFTTRLSTLRRYEDTMLAAMFSGRHYIPTDAEGRYFIDRDGTHFGDVLNFLRSGDLPPRERVRAVYKEAQYYAIGPLLEQLENMQPLKGEKVRQAFLGLMPYYKGEGSADQNSKGRGRRIARHLSVPSSPPEQVSPGFTCITQEGRKSHSLSVLPSWSHWEDTGSGGLALPAMVVKSHFKRTVPICPLGFLVRWRTMIPL</sequence>
<comment type="function">
    <text evidence="3">May be involved in the control of excitability of cortical neurons.</text>
</comment>
<dbReference type="GO" id="GO:0005886">
    <property type="term" value="C:plasma membrane"/>
    <property type="evidence" value="ECO:0007669"/>
    <property type="project" value="UniProtKB-SubCell"/>
</dbReference>
<dbReference type="PANTHER" id="PTHR14499:SF122">
    <property type="entry name" value="BTB_POZ DOMAIN-CONTAINING PROTEIN KCTD7"/>
    <property type="match status" value="1"/>
</dbReference>
<dbReference type="FunFam" id="3.30.710.10:FF:000046">
    <property type="entry name" value="BTB/POZ domain-containing protein KCTD7 isoform X1"/>
    <property type="match status" value="1"/>
</dbReference>
<dbReference type="InterPro" id="IPR057891">
    <property type="entry name" value="BTB_KCTD7"/>
</dbReference>
<feature type="domain" description="BTB" evidence="6">
    <location>
        <begin position="51"/>
        <end position="149"/>
    </location>
</feature>
<dbReference type="Proteomes" id="UP000664940">
    <property type="component" value="Unassembled WGS sequence"/>
</dbReference>
<dbReference type="InterPro" id="IPR011333">
    <property type="entry name" value="SKP1/BTB/POZ_sf"/>
</dbReference>
<proteinExistence type="predicted"/>
<dbReference type="GO" id="GO:0005829">
    <property type="term" value="C:cytosol"/>
    <property type="evidence" value="ECO:0007669"/>
    <property type="project" value="UniProtKB-SubCell"/>
</dbReference>
<evidence type="ECO:0000256" key="4">
    <source>
        <dbReference type="ARBA" id="ARBA00065672"/>
    </source>
</evidence>
<dbReference type="GO" id="GO:0060081">
    <property type="term" value="P:membrane hyperpolarization"/>
    <property type="evidence" value="ECO:0007669"/>
    <property type="project" value="TreeGrafter"/>
</dbReference>
<dbReference type="SUPFAM" id="SSF54695">
    <property type="entry name" value="POZ domain"/>
    <property type="match status" value="1"/>
</dbReference>
<dbReference type="AlphaFoldDB" id="A0A834B6Z6"/>
<dbReference type="InterPro" id="IPR000210">
    <property type="entry name" value="BTB/POZ_dom"/>
</dbReference>
<evidence type="ECO:0000259" key="6">
    <source>
        <dbReference type="SMART" id="SM00225"/>
    </source>
</evidence>
<dbReference type="SMART" id="SM00225">
    <property type="entry name" value="BTB"/>
    <property type="match status" value="1"/>
</dbReference>
<comment type="subunit">
    <text evidence="4">Interacts with CUL3.</text>
</comment>
<accession>A0A834B6Z6</accession>
<evidence type="ECO:0000313" key="7">
    <source>
        <dbReference type="EMBL" id="KAF6125409.1"/>
    </source>
</evidence>
<evidence type="ECO:0000313" key="8">
    <source>
        <dbReference type="Proteomes" id="UP000664940"/>
    </source>
</evidence>
<gene>
    <name evidence="7" type="ORF">HJG60_009871</name>
</gene>
<protein>
    <recommendedName>
        <fullName evidence="2">BTB/POZ domain-containing protein KCTD7</fullName>
    </recommendedName>
</protein>
<dbReference type="Pfam" id="PF02214">
    <property type="entry name" value="BTB_2"/>
    <property type="match status" value="1"/>
</dbReference>
<evidence type="ECO:0000256" key="3">
    <source>
        <dbReference type="ARBA" id="ARBA00056682"/>
    </source>
</evidence>
<dbReference type="EMBL" id="JABVXQ010000002">
    <property type="protein sequence ID" value="KAF6125409.1"/>
    <property type="molecule type" value="Genomic_DNA"/>
</dbReference>
<reference evidence="7 8" key="1">
    <citation type="journal article" date="2020" name="Nature">
        <title>Six reference-quality genomes reveal evolution of bat adaptations.</title>
        <authorList>
            <person name="Jebb D."/>
            <person name="Huang Z."/>
            <person name="Pippel M."/>
            <person name="Hughes G.M."/>
            <person name="Lavrichenko K."/>
            <person name="Devanna P."/>
            <person name="Winkler S."/>
            <person name="Jermiin L.S."/>
            <person name="Skirmuntt E.C."/>
            <person name="Katzourakis A."/>
            <person name="Burkitt-Gray L."/>
            <person name="Ray D.A."/>
            <person name="Sullivan K.A.M."/>
            <person name="Roscito J.G."/>
            <person name="Kirilenko B.M."/>
            <person name="Davalos L.M."/>
            <person name="Corthals A.P."/>
            <person name="Power M.L."/>
            <person name="Jones G."/>
            <person name="Ransome R.D."/>
            <person name="Dechmann D.K.N."/>
            <person name="Locatelli A.G."/>
            <person name="Puechmaille S.J."/>
            <person name="Fedrigo O."/>
            <person name="Jarvis E.D."/>
            <person name="Hiller M."/>
            <person name="Vernes S.C."/>
            <person name="Myers E.W."/>
            <person name="Teeling E.C."/>
        </authorList>
    </citation>
    <scope>NUCLEOTIDE SEQUENCE [LARGE SCALE GENOMIC DNA]</scope>
    <source>
        <strain evidence="7">Bat1K_MPI-CBG_1</strain>
    </source>
</reference>